<dbReference type="STRING" id="40296.A0A0A2L146"/>
<dbReference type="HOGENOM" id="CLU_025462_2_0_1"/>
<reference evidence="1 2" key="1">
    <citation type="journal article" date="2015" name="Mol. Plant Microbe Interact.">
        <title>Genome, transcriptome, and functional analyses of Penicillium expansum provide new insights into secondary metabolism and pathogenicity.</title>
        <authorList>
            <person name="Ballester A.R."/>
            <person name="Marcet-Houben M."/>
            <person name="Levin E."/>
            <person name="Sela N."/>
            <person name="Selma-Lazaro C."/>
            <person name="Carmona L."/>
            <person name="Wisniewski M."/>
            <person name="Droby S."/>
            <person name="Gonzalez-Candelas L."/>
            <person name="Gabaldon T."/>
        </authorList>
    </citation>
    <scope>NUCLEOTIDE SEQUENCE [LARGE SCALE GENOMIC DNA]</scope>
    <source>
        <strain evidence="1 2">PHI-1</strain>
    </source>
</reference>
<evidence type="ECO:0000313" key="1">
    <source>
        <dbReference type="EMBL" id="KGO72933.1"/>
    </source>
</evidence>
<organism evidence="1 2">
    <name type="scientific">Penicillium italicum</name>
    <name type="common">Blue mold</name>
    <dbReference type="NCBI Taxonomy" id="40296"/>
    <lineage>
        <taxon>Eukaryota</taxon>
        <taxon>Fungi</taxon>
        <taxon>Dikarya</taxon>
        <taxon>Ascomycota</taxon>
        <taxon>Pezizomycotina</taxon>
        <taxon>Eurotiomycetes</taxon>
        <taxon>Eurotiomycetidae</taxon>
        <taxon>Eurotiales</taxon>
        <taxon>Aspergillaceae</taxon>
        <taxon>Penicillium</taxon>
    </lineage>
</organism>
<protein>
    <submittedName>
        <fullName evidence="1">Uncharacterized protein</fullName>
    </submittedName>
</protein>
<dbReference type="OrthoDB" id="5043642at2759"/>
<name>A0A0A2L146_PENIT</name>
<dbReference type="AlphaFoldDB" id="A0A0A2L146"/>
<comment type="caution">
    <text evidence="1">The sequence shown here is derived from an EMBL/GenBank/DDBJ whole genome shotgun (WGS) entry which is preliminary data.</text>
</comment>
<dbReference type="Proteomes" id="UP000030104">
    <property type="component" value="Unassembled WGS sequence"/>
</dbReference>
<keyword evidence="2" id="KW-1185">Reference proteome</keyword>
<proteinExistence type="predicted"/>
<dbReference type="InterPro" id="IPR021848">
    <property type="entry name" value="HODM_asu-like"/>
</dbReference>
<gene>
    <name evidence="1" type="ORF">PITC_061610</name>
</gene>
<dbReference type="PhylomeDB" id="A0A0A2L146"/>
<dbReference type="OMA" id="TYRYPIQ"/>
<accession>A0A0A2L146</accession>
<sequence length="393" mass="44529">MAEALYKLDIIAPWSISSRNLVFVLIVGFCAAIWRVRESRKSKAHESTKTTCSDNKTSPIIPLEGFNWEETEPSQFRPFKGKDKYNLTMALENLDPSELIPMDKTYKNRLALRKSILAQHHDIVVAINNDQTPEEDPRIRPAISELYNFVLGTYLPTRYPSMFRVNAESSLFENLVTGATWPTTLLPTTPAIQALEILSQTVDEDFLILLPELSSDAEEHPKYVLQAYATCFPSGFNTRKKLGLRMVDIHTPVPRYQEKIGRSMDRFFARLVVGKFVKRVNWSITIDTGLFAAFGGTHAVVGKKEEAIELGKLNVDQTVLRCERQTLHRLPVSKALVFTIHTYVYPVRQIKDEGSGEDLANAVDGLKRGNVPEMHNYKKGDVWGEALKDFLRA</sequence>
<evidence type="ECO:0000313" key="2">
    <source>
        <dbReference type="Proteomes" id="UP000030104"/>
    </source>
</evidence>
<dbReference type="Pfam" id="PF11927">
    <property type="entry name" value="HODM_asu-like"/>
    <property type="match status" value="1"/>
</dbReference>
<dbReference type="EMBL" id="JQGA01000847">
    <property type="protein sequence ID" value="KGO72933.1"/>
    <property type="molecule type" value="Genomic_DNA"/>
</dbReference>